<organism evidence="2">
    <name type="scientific">Gibberella zeae (strain ATCC MYA-4620 / CBS 123657 / FGSC 9075 / NRRL 31084 / PH-1)</name>
    <name type="common">Wheat head blight fungus</name>
    <name type="synonym">Fusarium graminearum</name>
    <dbReference type="NCBI Taxonomy" id="229533"/>
    <lineage>
        <taxon>Eukaryota</taxon>
        <taxon>Fungi</taxon>
        <taxon>Dikarya</taxon>
        <taxon>Ascomycota</taxon>
        <taxon>Pezizomycotina</taxon>
        <taxon>Sordariomycetes</taxon>
        <taxon>Hypocreomycetidae</taxon>
        <taxon>Hypocreales</taxon>
        <taxon>Nectriaceae</taxon>
        <taxon>Fusarium</taxon>
    </lineage>
</organism>
<protein>
    <submittedName>
        <fullName evidence="1">Chromosome 3, complete genome</fullName>
    </submittedName>
</protein>
<reference evidence="2 3" key="1">
    <citation type="journal article" date="2007" name="Science">
        <title>The Fusarium graminearum genome reveals a link between localized polymorphism and pathogen specialization.</title>
        <authorList>
            <person name="Cuomo C.A."/>
            <person name="Gueldener U."/>
            <person name="Xu J.-R."/>
            <person name="Trail F."/>
            <person name="Turgeon B.G."/>
            <person name="Di Pietro A."/>
            <person name="Walton J.D."/>
            <person name="Ma L.-J."/>
            <person name="Baker S.E."/>
            <person name="Rep M."/>
            <person name="Adam G."/>
            <person name="Antoniw J."/>
            <person name="Baldwin T."/>
            <person name="Calvo S.E."/>
            <person name="Chang Y.-L."/>
            <person name="DeCaprio D."/>
            <person name="Gale L.R."/>
            <person name="Gnerre S."/>
            <person name="Goswami R.S."/>
            <person name="Hammond-Kosack K."/>
            <person name="Harris L.J."/>
            <person name="Hilburn K."/>
            <person name="Kennell J.C."/>
            <person name="Kroken S."/>
            <person name="Magnuson J.K."/>
            <person name="Mannhaupt G."/>
            <person name="Mauceli E.W."/>
            <person name="Mewes H.-W."/>
            <person name="Mitterbauer R."/>
            <person name="Muehlbauer G."/>
            <person name="Muensterkoetter M."/>
            <person name="Nelson D."/>
            <person name="O'Donnell K."/>
            <person name="Ouellet T."/>
            <person name="Qi W."/>
            <person name="Quesneville H."/>
            <person name="Roncero M.I.G."/>
            <person name="Seong K.-Y."/>
            <person name="Tetko I.V."/>
            <person name="Urban M."/>
            <person name="Waalwijk C."/>
            <person name="Ward T.J."/>
            <person name="Yao J."/>
            <person name="Birren B.W."/>
            <person name="Kistler H.C."/>
        </authorList>
    </citation>
    <scope>NUCLEOTIDE SEQUENCE [LARGE SCALE GENOMIC DNA]</scope>
    <source>
        <strain evidence="3">ATCC MYA-4620 / CBS 123657 / FGSC 9075 / NRRL 31084 / PH-1</strain>
        <strain evidence="2">PH-1 / ATCC MYA-4620 / FGSC 9075 / NRRL 31084</strain>
    </source>
</reference>
<reference evidence="1 3" key="4">
    <citation type="journal article" date="2015" name="BMC Genomics">
        <title>The completed genome sequence of the pathogenic ascomycete fungus Fusarium graminearum.</title>
        <authorList>
            <person name="King R."/>
            <person name="Urban M."/>
            <person name="Hammond-Kosack M.C."/>
            <person name="Hassani-Pak K."/>
            <person name="Hammond-Kosack K.E."/>
        </authorList>
    </citation>
    <scope>NUCLEOTIDE SEQUENCE [LARGE SCALE GENOMIC DNA]</scope>
    <source>
        <strain evidence="3">ATCC MYA-4620 / CBS 123657 / FGSC 9075 / NRRL 31084 / PH-1</strain>
        <strain evidence="1">PH-1</strain>
    </source>
</reference>
<evidence type="ECO:0000313" key="3">
    <source>
        <dbReference type="Proteomes" id="UP000070720"/>
    </source>
</evidence>
<sequence>MDPYQRLPPELRVMILSMIPSHDTTLHLISASPVMLAQYLSSQRQCFLSFLRNMAGCSSGPVFDEMLQDAIGLVYLQNEKLDTESRIAIAKQWKQNTLPNPFSTGDDQTIDKVRPSNPNRFTQYRRLDDMCWPLLYNYFRKFLSSCFEKKSHITRLRLTMFRPGFDKTLYKSIVPTLRTPKNRNYGNFF</sequence>
<dbReference type="KEGG" id="fgr:FGSG_11121"/>
<dbReference type="AlphaFoldDB" id="I1S2W5"/>
<dbReference type="EnsemblFungi" id="CEF87238">
    <property type="protein sequence ID" value="CEF87238"/>
    <property type="gene ID" value="FGRRES_11121"/>
</dbReference>
<gene>
    <name evidence="2" type="primary">FG11121.1</name>
    <name evidence="1" type="ORF">FGRAMPH1_01T21269</name>
</gene>
<accession>I1S2W5</accession>
<name>I1S2W5_GIBZE</name>
<dbReference type="OrthoDB" id="5099332at2759"/>
<dbReference type="InParanoid" id="I1S2W5"/>
<reference evidence="2 3" key="2">
    <citation type="journal article" date="2010" name="Nature">
        <title>Comparative genomics reveals mobile pathogenicity chromosomes in Fusarium.</title>
        <authorList>
            <person name="Ma L.J."/>
            <person name="van der Does H.C."/>
            <person name="Borkovich K.A."/>
            <person name="Coleman J.J."/>
            <person name="Daboussi M.J."/>
            <person name="Di Pietro A."/>
            <person name="Dufresne M."/>
            <person name="Freitag M."/>
            <person name="Grabherr M."/>
            <person name="Henrissat B."/>
            <person name="Houterman P.M."/>
            <person name="Kang S."/>
            <person name="Shim W.B."/>
            <person name="Woloshuk C."/>
            <person name="Xie X."/>
            <person name="Xu J.R."/>
            <person name="Antoniw J."/>
            <person name="Baker S.E."/>
            <person name="Bluhm B.H."/>
            <person name="Breakspear A."/>
            <person name="Brown D.W."/>
            <person name="Butchko R.A."/>
            <person name="Chapman S."/>
            <person name="Coulson R."/>
            <person name="Coutinho P.M."/>
            <person name="Danchin E.G."/>
            <person name="Diener A."/>
            <person name="Gale L.R."/>
            <person name="Gardiner D.M."/>
            <person name="Goff S."/>
            <person name="Hammond-Kosack K.E."/>
            <person name="Hilburn K."/>
            <person name="Hua-Van A."/>
            <person name="Jonkers W."/>
            <person name="Kazan K."/>
            <person name="Kodira C.D."/>
            <person name="Koehrsen M."/>
            <person name="Kumar L."/>
            <person name="Lee Y.H."/>
            <person name="Li L."/>
            <person name="Manners J.M."/>
            <person name="Miranda-Saavedra D."/>
            <person name="Mukherjee M."/>
            <person name="Park G."/>
            <person name="Park J."/>
            <person name="Park S.Y."/>
            <person name="Proctor R.H."/>
            <person name="Regev A."/>
            <person name="Ruiz-Roldan M.C."/>
            <person name="Sain D."/>
            <person name="Sakthikumar S."/>
            <person name="Sykes S."/>
            <person name="Schwartz D.C."/>
            <person name="Turgeon B.G."/>
            <person name="Wapinski I."/>
            <person name="Yoder O."/>
            <person name="Young S."/>
            <person name="Zeng Q."/>
            <person name="Zhou S."/>
            <person name="Galagan J."/>
            <person name="Cuomo C.A."/>
            <person name="Kistler H.C."/>
            <person name="Rep M."/>
        </authorList>
    </citation>
    <scope>GENOME REANNOTATION</scope>
    <source>
        <strain evidence="3">ATCC MYA-4620 / CBS 123657 / FGSC 9075 / NRRL 31084 / PH-1</strain>
        <strain evidence="2">PH-1 / ATCC MYA-4620 / FGSC 9075 / NRRL 31084</strain>
    </source>
</reference>
<keyword evidence="3" id="KW-1185">Reference proteome</keyword>
<reference key="3">
    <citation type="submission" date="2014-02" db="EMBL/GenBank/DDBJ databases">
        <title>A revised Fusarium graminearum genomic reference sequence using whole shotgun re-sequencing.</title>
        <authorList>
            <person name="King R."/>
            <person name="Urban M."/>
            <person name="Hassani-Pak K."/>
            <person name="Hammond-Kosack K."/>
        </authorList>
    </citation>
    <scope>NUCLEOTIDE SEQUENCE</scope>
    <source>
        <strain>PH-1</strain>
    </source>
</reference>
<dbReference type="VEuPathDB" id="FungiDB:FGRAMPH1_01G21269"/>
<dbReference type="Proteomes" id="UP000070720">
    <property type="component" value="Chromosome 3"/>
</dbReference>
<evidence type="ECO:0000313" key="1">
    <source>
        <dbReference type="EMBL" id="CEF87238.1"/>
    </source>
</evidence>
<reference evidence="2" key="5">
    <citation type="submission" date="2017-01" db="UniProtKB">
        <authorList>
            <consortium name="EnsemblFungi"/>
        </authorList>
    </citation>
    <scope>IDENTIFICATION</scope>
    <source>
        <strain evidence="2">PH-1 / ATCC MYA-4620 / FGSC 9075 / NRRL 31084</strain>
    </source>
</reference>
<dbReference type="EMBL" id="HG970334">
    <property type="protein sequence ID" value="CEF87238.1"/>
    <property type="molecule type" value="Genomic_DNA"/>
</dbReference>
<dbReference type="HOGENOM" id="CLU_1434559_0_0_1"/>
<evidence type="ECO:0000313" key="2">
    <source>
        <dbReference type="EnsemblFungi" id="CEF87238"/>
    </source>
</evidence>
<proteinExistence type="predicted"/>
<dbReference type="RefSeq" id="XP_011325231.1">
    <property type="nucleotide sequence ID" value="XM_011326929.1"/>
</dbReference>